<comment type="caution">
    <text evidence="8">The sequence shown here is derived from an EMBL/GenBank/DDBJ whole genome shotgun (WGS) entry which is preliminary data.</text>
</comment>
<evidence type="ECO:0000256" key="3">
    <source>
        <dbReference type="ARBA" id="ARBA00022801"/>
    </source>
</evidence>
<feature type="region of interest" description="Disordered" evidence="6">
    <location>
        <begin position="1"/>
        <end position="25"/>
    </location>
</feature>
<evidence type="ECO:0000256" key="1">
    <source>
        <dbReference type="ARBA" id="ARBA00011063"/>
    </source>
</evidence>
<dbReference type="SMART" id="SM00226">
    <property type="entry name" value="LMWPc"/>
    <property type="match status" value="1"/>
</dbReference>
<dbReference type="InterPro" id="IPR023485">
    <property type="entry name" value="Ptyr_pPase"/>
</dbReference>
<sequence length="189" mass="20217">MGARAGPAGQGLTVTSLPPPRPDGSGTPYRVAVVCLGNICRSPMADVVLTDRVTDAGLERVVEVVSAGTGNWHVGNPMDRRAASLLTAHGYDASRHSAQQFEKTWFTEADVVLAMDADNLADLEALRPVDHDQGRLLMFRDFDPRSGGDHDREVPDPYYGGDDGFEAVLAMVERTSDAIVADLIRVVGG</sequence>
<dbReference type="CDD" id="cd16343">
    <property type="entry name" value="LMWPTP"/>
    <property type="match status" value="1"/>
</dbReference>
<dbReference type="PANTHER" id="PTHR11717:SF7">
    <property type="entry name" value="LOW MOLECULAR WEIGHT PHOSPHOTYROSINE PROTEIN PHOSPHATASE"/>
    <property type="match status" value="1"/>
</dbReference>
<evidence type="ECO:0000256" key="5">
    <source>
        <dbReference type="PIRSR" id="PIRSR617867-1"/>
    </source>
</evidence>
<dbReference type="Pfam" id="PF01451">
    <property type="entry name" value="LMWPc"/>
    <property type="match status" value="1"/>
</dbReference>
<dbReference type="AlphaFoldDB" id="A0A4Q5IZF1"/>
<dbReference type="PRINTS" id="PR00719">
    <property type="entry name" value="LMWPTPASE"/>
</dbReference>
<dbReference type="EMBL" id="SDPU01000030">
    <property type="protein sequence ID" value="RYU10479.1"/>
    <property type="molecule type" value="Genomic_DNA"/>
</dbReference>
<evidence type="ECO:0000256" key="2">
    <source>
        <dbReference type="ARBA" id="ARBA00013064"/>
    </source>
</evidence>
<protein>
    <recommendedName>
        <fullName evidence="2">protein-tyrosine-phosphatase</fullName>
        <ecNumber evidence="2">3.1.3.48</ecNumber>
    </recommendedName>
</protein>
<reference evidence="8 9" key="1">
    <citation type="submission" date="2019-01" db="EMBL/GenBank/DDBJ databases">
        <title>Nocardioides guangzhouensis sp. nov., an actinobacterium isolated from soil.</title>
        <authorList>
            <person name="Fu Y."/>
            <person name="Cai Y."/>
            <person name="Lin Z."/>
            <person name="Chen P."/>
        </authorList>
    </citation>
    <scope>NUCLEOTIDE SEQUENCE [LARGE SCALE GENOMIC DNA]</scope>
    <source>
        <strain evidence="8 9">NBRC 105384</strain>
    </source>
</reference>
<dbReference type="SUPFAM" id="SSF52788">
    <property type="entry name" value="Phosphotyrosine protein phosphatases I"/>
    <property type="match status" value="1"/>
</dbReference>
<evidence type="ECO:0000313" key="8">
    <source>
        <dbReference type="EMBL" id="RYU10479.1"/>
    </source>
</evidence>
<name>A0A4Q5IZF1_9ACTN</name>
<feature type="active site" description="Nucleophile" evidence="5">
    <location>
        <position position="35"/>
    </location>
</feature>
<organism evidence="8 9">
    <name type="scientific">Nocardioides iriomotensis</name>
    <dbReference type="NCBI Taxonomy" id="715784"/>
    <lineage>
        <taxon>Bacteria</taxon>
        <taxon>Bacillati</taxon>
        <taxon>Actinomycetota</taxon>
        <taxon>Actinomycetes</taxon>
        <taxon>Propionibacteriales</taxon>
        <taxon>Nocardioidaceae</taxon>
        <taxon>Nocardioides</taxon>
    </lineage>
</organism>
<keyword evidence="3" id="KW-0378">Hydrolase</keyword>
<dbReference type="GO" id="GO:0004725">
    <property type="term" value="F:protein tyrosine phosphatase activity"/>
    <property type="evidence" value="ECO:0007669"/>
    <property type="project" value="UniProtKB-EC"/>
</dbReference>
<accession>A0A4Q5IZF1</accession>
<feature type="active site" description="Proton donor" evidence="5">
    <location>
        <position position="156"/>
    </location>
</feature>
<evidence type="ECO:0000256" key="6">
    <source>
        <dbReference type="SAM" id="MobiDB-lite"/>
    </source>
</evidence>
<evidence type="ECO:0000256" key="4">
    <source>
        <dbReference type="ARBA" id="ARBA00022912"/>
    </source>
</evidence>
<dbReference type="InterPro" id="IPR050438">
    <property type="entry name" value="LMW_PTPase"/>
</dbReference>
<dbReference type="EC" id="3.1.3.48" evidence="2"/>
<keyword evidence="4" id="KW-0904">Protein phosphatase</keyword>
<gene>
    <name evidence="8" type="ORF">ETU37_16845</name>
</gene>
<dbReference type="InterPro" id="IPR036196">
    <property type="entry name" value="Ptyr_pPase_sf"/>
</dbReference>
<keyword evidence="9" id="KW-1185">Reference proteome</keyword>
<evidence type="ECO:0000313" key="9">
    <source>
        <dbReference type="Proteomes" id="UP000291189"/>
    </source>
</evidence>
<dbReference type="PANTHER" id="PTHR11717">
    <property type="entry name" value="LOW MOLECULAR WEIGHT PROTEIN TYROSINE PHOSPHATASE"/>
    <property type="match status" value="1"/>
</dbReference>
<feature type="domain" description="Phosphotyrosine protein phosphatase I" evidence="7">
    <location>
        <begin position="29"/>
        <end position="182"/>
    </location>
</feature>
<evidence type="ECO:0000259" key="7">
    <source>
        <dbReference type="SMART" id="SM00226"/>
    </source>
</evidence>
<proteinExistence type="inferred from homology"/>
<feature type="active site" evidence="5">
    <location>
        <position position="41"/>
    </location>
</feature>
<dbReference type="OrthoDB" id="9784339at2"/>
<dbReference type="Proteomes" id="UP000291189">
    <property type="component" value="Unassembled WGS sequence"/>
</dbReference>
<dbReference type="Gene3D" id="3.40.50.2300">
    <property type="match status" value="1"/>
</dbReference>
<dbReference type="InterPro" id="IPR017867">
    <property type="entry name" value="Tyr_phospatase_low_mol_wt"/>
</dbReference>
<comment type="similarity">
    <text evidence="1">Belongs to the low molecular weight phosphotyrosine protein phosphatase family.</text>
</comment>